<gene>
    <name evidence="5" type="ORF">KV110_22550</name>
</gene>
<keyword evidence="1" id="KW-0805">Transcription regulation</keyword>
<organism evidence="5 6">
    <name type="scientific">Nocardia iowensis</name>
    <dbReference type="NCBI Taxonomy" id="204891"/>
    <lineage>
        <taxon>Bacteria</taxon>
        <taxon>Bacillati</taxon>
        <taxon>Actinomycetota</taxon>
        <taxon>Actinomycetes</taxon>
        <taxon>Mycobacteriales</taxon>
        <taxon>Nocardiaceae</taxon>
        <taxon>Nocardia</taxon>
    </lineage>
</organism>
<feature type="domain" description="HTH luxR-type" evidence="4">
    <location>
        <begin position="53"/>
        <end position="118"/>
    </location>
</feature>
<dbReference type="InterPro" id="IPR000792">
    <property type="entry name" value="Tscrpt_reg_LuxR_C"/>
</dbReference>
<reference evidence="5 6" key="1">
    <citation type="submission" date="2021-07" db="EMBL/GenBank/DDBJ databases">
        <title>Whole Genome Sequence of Nocardia Iowensis.</title>
        <authorList>
            <person name="Lamm A."/>
            <person name="Collins-Fairclough A.M."/>
            <person name="Bunk B."/>
            <person name="Sproer C."/>
        </authorList>
    </citation>
    <scope>NUCLEOTIDE SEQUENCE [LARGE SCALE GENOMIC DNA]</scope>
    <source>
        <strain evidence="5 6">NRRL 5646</strain>
    </source>
</reference>
<dbReference type="SMART" id="SM00421">
    <property type="entry name" value="HTH_LUXR"/>
    <property type="match status" value="1"/>
</dbReference>
<dbReference type="RefSeq" id="WP_218469266.1">
    <property type="nucleotide sequence ID" value="NZ_BAABJN010000008.1"/>
</dbReference>
<name>A0ABX8RFJ9_NOCIO</name>
<dbReference type="PANTHER" id="PTHR44688">
    <property type="entry name" value="DNA-BINDING TRANSCRIPTIONAL ACTIVATOR DEVR_DOSR"/>
    <property type="match status" value="1"/>
</dbReference>
<dbReference type="Proteomes" id="UP000694257">
    <property type="component" value="Chromosome"/>
</dbReference>
<sequence>MQQTAYDPEEIECVISSLQRAIESQQQAIDALQRLWARPRVEYEPVPLSATPAQSDVFTFTRRQAQVLDLLADGATNRRIGKVLGIKEQTVKAHVHAVLSKLGASHRTEAVSIAYKWGLLRAETA</sequence>
<dbReference type="EMBL" id="CP078145">
    <property type="protein sequence ID" value="QXN88383.1"/>
    <property type="molecule type" value="Genomic_DNA"/>
</dbReference>
<evidence type="ECO:0000313" key="5">
    <source>
        <dbReference type="EMBL" id="QXN88383.1"/>
    </source>
</evidence>
<evidence type="ECO:0000256" key="3">
    <source>
        <dbReference type="ARBA" id="ARBA00023163"/>
    </source>
</evidence>
<evidence type="ECO:0000259" key="4">
    <source>
        <dbReference type="PROSITE" id="PS50043"/>
    </source>
</evidence>
<keyword evidence="2" id="KW-0238">DNA-binding</keyword>
<dbReference type="PANTHER" id="PTHR44688:SF16">
    <property type="entry name" value="DNA-BINDING TRANSCRIPTIONAL ACTIVATOR DEVR_DOSR"/>
    <property type="match status" value="1"/>
</dbReference>
<dbReference type="Pfam" id="PF00196">
    <property type="entry name" value="GerE"/>
    <property type="match status" value="1"/>
</dbReference>
<accession>A0ABX8RFJ9</accession>
<proteinExistence type="predicted"/>
<evidence type="ECO:0000313" key="6">
    <source>
        <dbReference type="Proteomes" id="UP000694257"/>
    </source>
</evidence>
<dbReference type="PROSITE" id="PS50043">
    <property type="entry name" value="HTH_LUXR_2"/>
    <property type="match status" value="1"/>
</dbReference>
<protein>
    <submittedName>
        <fullName evidence="5">Helix-turn-helix transcriptional regulator</fullName>
    </submittedName>
</protein>
<keyword evidence="3" id="KW-0804">Transcription</keyword>
<evidence type="ECO:0000256" key="1">
    <source>
        <dbReference type="ARBA" id="ARBA00023015"/>
    </source>
</evidence>
<dbReference type="PROSITE" id="PS00622">
    <property type="entry name" value="HTH_LUXR_1"/>
    <property type="match status" value="1"/>
</dbReference>
<keyword evidence="6" id="KW-1185">Reference proteome</keyword>
<dbReference type="CDD" id="cd06170">
    <property type="entry name" value="LuxR_C_like"/>
    <property type="match status" value="1"/>
</dbReference>
<evidence type="ECO:0000256" key="2">
    <source>
        <dbReference type="ARBA" id="ARBA00023125"/>
    </source>
</evidence>